<organism evidence="1 2">
    <name type="scientific">Acinetobacter indicus</name>
    <dbReference type="NCBI Taxonomy" id="756892"/>
    <lineage>
        <taxon>Bacteria</taxon>
        <taxon>Pseudomonadati</taxon>
        <taxon>Pseudomonadota</taxon>
        <taxon>Gammaproteobacteria</taxon>
        <taxon>Moraxellales</taxon>
        <taxon>Moraxellaceae</taxon>
        <taxon>Acinetobacter</taxon>
    </lineage>
</organism>
<protein>
    <submittedName>
        <fullName evidence="1">DUF1345 domain-containing protein</fullName>
    </submittedName>
</protein>
<dbReference type="RefSeq" id="WP_005181979.1">
    <property type="nucleotide sequence ID" value="NZ_CP048654.1"/>
</dbReference>
<sequence length="225" mass="25973">MIKTPFSHIKTGMQSHPYFFISFLITTVLYGIFQCLSPWTWSTCLLISWNIAVSGYLLFTLLNFWHSDHQHILQRAQQQDASKWLILLLLFLTLVMCFIAIIVEINLFAQTDFARMGHFLLAITTILCAWLFMHTIFAIHYAHDYYLALQQHQAGGLEFPKTPYPTYPDFLYFSYVIGTSAQTADVTISSRAMRILNTLHIVLAYMFNTTILAICINLVASFIQH</sequence>
<reference evidence="1 2" key="1">
    <citation type="submission" date="2020-02" db="EMBL/GenBank/DDBJ databases">
        <title>Tigecycline-resistant Acinetobacter species from pigs and migratory birds.</title>
        <authorList>
            <person name="Chen C."/>
            <person name="Sun J."/>
            <person name="Liao X.-P."/>
            <person name="Liu Y.-H."/>
        </authorList>
    </citation>
    <scope>NUCLEOTIDE SEQUENCE [LARGE SCALE GENOMIC DNA]</scope>
    <source>
        <strain evidence="1 2">C15_T</strain>
    </source>
</reference>
<dbReference type="AlphaFoldDB" id="A0A7V8P8Z4"/>
<dbReference type="InterPro" id="IPR009781">
    <property type="entry name" value="DUF1345"/>
</dbReference>
<evidence type="ECO:0000313" key="2">
    <source>
        <dbReference type="Proteomes" id="UP000593812"/>
    </source>
</evidence>
<proteinExistence type="predicted"/>
<dbReference type="Proteomes" id="UP000593812">
    <property type="component" value="Chromosome"/>
</dbReference>
<dbReference type="EMBL" id="CP048654">
    <property type="protein sequence ID" value="QOW42445.1"/>
    <property type="molecule type" value="Genomic_DNA"/>
</dbReference>
<accession>A0A7V8P8Z4</accession>
<gene>
    <name evidence="1" type="ORF">G0027_06005</name>
</gene>
<name>A0A7V8P8Z4_9GAMM</name>
<dbReference type="Pfam" id="PF07077">
    <property type="entry name" value="DUF1345"/>
    <property type="match status" value="1"/>
</dbReference>
<evidence type="ECO:0000313" key="1">
    <source>
        <dbReference type="EMBL" id="QOW42445.1"/>
    </source>
</evidence>